<dbReference type="InterPro" id="IPR013324">
    <property type="entry name" value="RNA_pol_sigma_r3/r4-like"/>
</dbReference>
<dbReference type="Gene3D" id="1.10.10.10">
    <property type="entry name" value="Winged helix-like DNA-binding domain superfamily/Winged helix DNA-binding domain"/>
    <property type="match status" value="1"/>
</dbReference>
<keyword evidence="2 6" id="KW-0805">Transcription regulation</keyword>
<dbReference type="Gene3D" id="1.10.1740.10">
    <property type="match status" value="1"/>
</dbReference>
<dbReference type="GO" id="GO:0006352">
    <property type="term" value="P:DNA-templated transcription initiation"/>
    <property type="evidence" value="ECO:0007669"/>
    <property type="project" value="InterPro"/>
</dbReference>
<comment type="similarity">
    <text evidence="1 6">Belongs to the sigma-70 factor family. ECF subfamily.</text>
</comment>
<dbReference type="KEGG" id="oan:Oant_4302"/>
<name>A6X6Z8_BRUA4</name>
<reference evidence="9 10" key="1">
    <citation type="journal article" date="2011" name="J. Bacteriol.">
        <title>Genome of Ochrobactrum anthropi ATCC 49188 T, a versatile opportunistic pathogen and symbiont of several eukaryotic hosts.</title>
        <authorList>
            <person name="Chain P.S."/>
            <person name="Lang D.M."/>
            <person name="Comerci D.J."/>
            <person name="Malfatti S.A."/>
            <person name="Vergez L.M."/>
            <person name="Shin M."/>
            <person name="Ugalde R.A."/>
            <person name="Garcia E."/>
            <person name="Tolmasky M.E."/>
        </authorList>
    </citation>
    <scope>NUCLEOTIDE SEQUENCE [LARGE SCALE GENOMIC DNA]</scope>
    <source>
        <strain evidence="10">ATCC 49188 / DSM 6882 / CCUG 24695 / JCM 21032 / LMG 3331 / NBRC 15819 / NCTC 12168 / Alc 37</strain>
    </source>
</reference>
<dbReference type="HOGENOM" id="CLU_047691_1_4_5"/>
<dbReference type="AlphaFoldDB" id="A6X6Z8"/>
<protein>
    <recommendedName>
        <fullName evidence="6">RNA polymerase sigma factor</fullName>
    </recommendedName>
</protein>
<dbReference type="STRING" id="439375.Oant_4302"/>
<dbReference type="SUPFAM" id="SSF88659">
    <property type="entry name" value="Sigma3 and sigma4 domains of RNA polymerase sigma factors"/>
    <property type="match status" value="1"/>
</dbReference>
<dbReference type="NCBIfam" id="TIGR02937">
    <property type="entry name" value="sigma70-ECF"/>
    <property type="match status" value="1"/>
</dbReference>
<dbReference type="InterPro" id="IPR013249">
    <property type="entry name" value="RNA_pol_sigma70_r4_t2"/>
</dbReference>
<keyword evidence="5 6" id="KW-0804">Transcription</keyword>
<dbReference type="Pfam" id="PF08281">
    <property type="entry name" value="Sigma70_r4_2"/>
    <property type="match status" value="1"/>
</dbReference>
<evidence type="ECO:0000256" key="3">
    <source>
        <dbReference type="ARBA" id="ARBA00023082"/>
    </source>
</evidence>
<evidence type="ECO:0000313" key="10">
    <source>
        <dbReference type="Proteomes" id="UP000002301"/>
    </source>
</evidence>
<evidence type="ECO:0000256" key="2">
    <source>
        <dbReference type="ARBA" id="ARBA00023015"/>
    </source>
</evidence>
<evidence type="ECO:0000256" key="5">
    <source>
        <dbReference type="ARBA" id="ARBA00023163"/>
    </source>
</evidence>
<dbReference type="InterPro" id="IPR039425">
    <property type="entry name" value="RNA_pol_sigma-70-like"/>
</dbReference>
<keyword evidence="3 6" id="KW-0731">Sigma factor</keyword>
<evidence type="ECO:0000256" key="4">
    <source>
        <dbReference type="ARBA" id="ARBA00023125"/>
    </source>
</evidence>
<dbReference type="GO" id="GO:0016987">
    <property type="term" value="F:sigma factor activity"/>
    <property type="evidence" value="ECO:0007669"/>
    <property type="project" value="UniProtKB-KW"/>
</dbReference>
<keyword evidence="10" id="KW-1185">Reference proteome</keyword>
<dbReference type="SUPFAM" id="SSF88946">
    <property type="entry name" value="Sigma2 domain of RNA polymerase sigma factors"/>
    <property type="match status" value="1"/>
</dbReference>
<dbReference type="PANTHER" id="PTHR43133">
    <property type="entry name" value="RNA POLYMERASE ECF-TYPE SIGMA FACTO"/>
    <property type="match status" value="1"/>
</dbReference>
<dbReference type="PROSITE" id="PS01063">
    <property type="entry name" value="SIGMA70_ECF"/>
    <property type="match status" value="1"/>
</dbReference>
<evidence type="ECO:0000256" key="6">
    <source>
        <dbReference type="RuleBase" id="RU000716"/>
    </source>
</evidence>
<dbReference type="PANTHER" id="PTHR43133:SF25">
    <property type="entry name" value="RNA POLYMERASE SIGMA FACTOR RFAY-RELATED"/>
    <property type="match status" value="1"/>
</dbReference>
<evidence type="ECO:0000256" key="1">
    <source>
        <dbReference type="ARBA" id="ARBA00010641"/>
    </source>
</evidence>
<dbReference type="CDD" id="cd06171">
    <property type="entry name" value="Sigma70_r4"/>
    <property type="match status" value="1"/>
</dbReference>
<proteinExistence type="inferred from homology"/>
<dbReference type="InterPro" id="IPR013325">
    <property type="entry name" value="RNA_pol_sigma_r2"/>
</dbReference>
<dbReference type="InterPro" id="IPR036388">
    <property type="entry name" value="WH-like_DNA-bd_sf"/>
</dbReference>
<dbReference type="eggNOG" id="COG1595">
    <property type="taxonomic scope" value="Bacteria"/>
</dbReference>
<organism evidence="9 10">
    <name type="scientific">Brucella anthropi (strain ATCC 49188 / DSM 6882 / CCUG 24695 / JCM 21032 / LMG 3331 / NBRC 15819 / NCTC 12168 / Alc 37)</name>
    <name type="common">Ochrobactrum anthropi</name>
    <dbReference type="NCBI Taxonomy" id="439375"/>
    <lineage>
        <taxon>Bacteria</taxon>
        <taxon>Pseudomonadati</taxon>
        <taxon>Pseudomonadota</taxon>
        <taxon>Alphaproteobacteria</taxon>
        <taxon>Hyphomicrobiales</taxon>
        <taxon>Brucellaceae</taxon>
        <taxon>Brucella/Ochrobactrum group</taxon>
        <taxon>Brucella</taxon>
    </lineage>
</organism>
<evidence type="ECO:0000259" key="7">
    <source>
        <dbReference type="Pfam" id="PF04542"/>
    </source>
</evidence>
<dbReference type="InterPro" id="IPR007627">
    <property type="entry name" value="RNA_pol_sigma70_r2"/>
</dbReference>
<dbReference type="Proteomes" id="UP000002301">
    <property type="component" value="Chromosome 2"/>
</dbReference>
<dbReference type="EMBL" id="CP000759">
    <property type="protein sequence ID" value="ABS17002.1"/>
    <property type="molecule type" value="Genomic_DNA"/>
</dbReference>
<dbReference type="Pfam" id="PF04542">
    <property type="entry name" value="Sigma70_r2"/>
    <property type="match status" value="1"/>
</dbReference>
<feature type="domain" description="RNA polymerase sigma factor 70 region 4 type 2" evidence="8">
    <location>
        <begin position="125"/>
        <end position="176"/>
    </location>
</feature>
<dbReference type="GO" id="GO:0003677">
    <property type="term" value="F:DNA binding"/>
    <property type="evidence" value="ECO:0007669"/>
    <property type="project" value="UniProtKB-KW"/>
</dbReference>
<dbReference type="InterPro" id="IPR000838">
    <property type="entry name" value="RNA_pol_sigma70_ECF_CS"/>
</dbReference>
<feature type="domain" description="RNA polymerase sigma-70 region 2" evidence="7">
    <location>
        <begin position="36"/>
        <end position="98"/>
    </location>
</feature>
<gene>
    <name evidence="9" type="ordered locus">Oant_4302</name>
</gene>
<keyword evidence="4 6" id="KW-0238">DNA-binding</keyword>
<evidence type="ECO:0000259" key="8">
    <source>
        <dbReference type="Pfam" id="PF08281"/>
    </source>
</evidence>
<evidence type="ECO:0000313" key="9">
    <source>
        <dbReference type="EMBL" id="ABS17002.1"/>
    </source>
</evidence>
<accession>A6X6Z8</accession>
<sequence length="183" mass="21010">MPPHSQTGLLFGKAKTMSFKPNPDYMLEPEHLVEMIPALRAFSRTFYRQKEDAEDLVQETLLKALANREKYVPYSPLKSWLFTIMRNTFCTRIRIQNREAPGVSECVSPIASVKASQELTLEAHDVQTAMETLPHKYRRVLALVVLEGKSYERTAQLCDCSIGTVKSRLHRARHKLHDIVERA</sequence>
<dbReference type="InterPro" id="IPR014284">
    <property type="entry name" value="RNA_pol_sigma-70_dom"/>
</dbReference>